<keyword evidence="3" id="KW-1185">Reference proteome</keyword>
<organism evidence="2 3">
    <name type="scientific">Aspergillus pseudoustus</name>
    <dbReference type="NCBI Taxonomy" id="1810923"/>
    <lineage>
        <taxon>Eukaryota</taxon>
        <taxon>Fungi</taxon>
        <taxon>Dikarya</taxon>
        <taxon>Ascomycota</taxon>
        <taxon>Pezizomycotina</taxon>
        <taxon>Eurotiomycetes</taxon>
        <taxon>Eurotiomycetidae</taxon>
        <taxon>Eurotiales</taxon>
        <taxon>Aspergillaceae</taxon>
        <taxon>Aspergillus</taxon>
        <taxon>Aspergillus subgen. Nidulantes</taxon>
    </lineage>
</organism>
<keyword evidence="1" id="KW-1133">Transmembrane helix</keyword>
<sequence length="64" mass="7707">MTAFRTSCIYTLRFMFLMFIGASSFYHDVCHYAFFAFLKVVRLFSFIVRFQESLFSHVPLIELY</sequence>
<proteinExistence type="predicted"/>
<accession>A0ABR4KXR5</accession>
<evidence type="ECO:0000313" key="3">
    <source>
        <dbReference type="Proteomes" id="UP001610446"/>
    </source>
</evidence>
<gene>
    <name evidence="2" type="ORF">BJY01DRAFT_203690</name>
</gene>
<evidence type="ECO:0000313" key="2">
    <source>
        <dbReference type="EMBL" id="KAL2856033.1"/>
    </source>
</evidence>
<feature type="transmembrane region" description="Helical" evidence="1">
    <location>
        <begin position="7"/>
        <end position="26"/>
    </location>
</feature>
<protein>
    <recommendedName>
        <fullName evidence="4">Secreted protein</fullName>
    </recommendedName>
</protein>
<evidence type="ECO:0008006" key="4">
    <source>
        <dbReference type="Google" id="ProtNLM"/>
    </source>
</evidence>
<evidence type="ECO:0000256" key="1">
    <source>
        <dbReference type="SAM" id="Phobius"/>
    </source>
</evidence>
<dbReference type="EMBL" id="JBFXLU010000008">
    <property type="protein sequence ID" value="KAL2856033.1"/>
    <property type="molecule type" value="Genomic_DNA"/>
</dbReference>
<keyword evidence="1" id="KW-0812">Transmembrane</keyword>
<keyword evidence="1" id="KW-0472">Membrane</keyword>
<name>A0ABR4KXR5_9EURO</name>
<comment type="caution">
    <text evidence="2">The sequence shown here is derived from an EMBL/GenBank/DDBJ whole genome shotgun (WGS) entry which is preliminary data.</text>
</comment>
<dbReference type="Proteomes" id="UP001610446">
    <property type="component" value="Unassembled WGS sequence"/>
</dbReference>
<reference evidence="2 3" key="1">
    <citation type="submission" date="2024-07" db="EMBL/GenBank/DDBJ databases">
        <title>Section-level genome sequencing and comparative genomics of Aspergillus sections Usti and Cavernicolus.</title>
        <authorList>
            <consortium name="Lawrence Berkeley National Laboratory"/>
            <person name="Nybo J.L."/>
            <person name="Vesth T.C."/>
            <person name="Theobald S."/>
            <person name="Frisvad J.C."/>
            <person name="Larsen T.O."/>
            <person name="Kjaerboelling I."/>
            <person name="Rothschild-Mancinelli K."/>
            <person name="Lyhne E.K."/>
            <person name="Kogle M.E."/>
            <person name="Barry K."/>
            <person name="Clum A."/>
            <person name="Na H."/>
            <person name="Ledsgaard L."/>
            <person name="Lin J."/>
            <person name="Lipzen A."/>
            <person name="Kuo A."/>
            <person name="Riley R."/>
            <person name="Mondo S."/>
            <person name="Labutti K."/>
            <person name="Haridas S."/>
            <person name="Pangalinan J."/>
            <person name="Salamov A.A."/>
            <person name="Simmons B.A."/>
            <person name="Magnuson J.K."/>
            <person name="Chen J."/>
            <person name="Drula E."/>
            <person name="Henrissat B."/>
            <person name="Wiebenga A."/>
            <person name="Lubbers R.J."/>
            <person name="Gomes A.C."/>
            <person name="Makela M.R."/>
            <person name="Stajich J."/>
            <person name="Grigoriev I.V."/>
            <person name="Mortensen U.H."/>
            <person name="De Vries R.P."/>
            <person name="Baker S.E."/>
            <person name="Andersen M.R."/>
        </authorList>
    </citation>
    <scope>NUCLEOTIDE SEQUENCE [LARGE SCALE GENOMIC DNA]</scope>
    <source>
        <strain evidence="2 3">CBS 123904</strain>
    </source>
</reference>